<gene>
    <name evidence="1" type="ORF">UFOVP1309_54</name>
</gene>
<evidence type="ECO:0008006" key="2">
    <source>
        <dbReference type="Google" id="ProtNLM"/>
    </source>
</evidence>
<proteinExistence type="predicted"/>
<sequence length="67" mass="7707">MHKISSDGAASITPNCKWLLIDTNTPRGVKMMLINKKYGVAQVSVYLKTDDYFTHWFPLPTFEKETK</sequence>
<reference evidence="1" key="1">
    <citation type="submission" date="2020-05" db="EMBL/GenBank/DDBJ databases">
        <authorList>
            <person name="Chiriac C."/>
            <person name="Salcher M."/>
            <person name="Ghai R."/>
            <person name="Kavagutti S V."/>
        </authorList>
    </citation>
    <scope>NUCLEOTIDE SEQUENCE</scope>
</reference>
<evidence type="ECO:0000313" key="1">
    <source>
        <dbReference type="EMBL" id="CAB4198136.1"/>
    </source>
</evidence>
<name>A0A6J5RVG3_9CAUD</name>
<protein>
    <recommendedName>
        <fullName evidence="2">DUF551 domain-containing protein</fullName>
    </recommendedName>
</protein>
<organism evidence="1">
    <name type="scientific">uncultured Caudovirales phage</name>
    <dbReference type="NCBI Taxonomy" id="2100421"/>
    <lineage>
        <taxon>Viruses</taxon>
        <taxon>Duplodnaviria</taxon>
        <taxon>Heunggongvirae</taxon>
        <taxon>Uroviricota</taxon>
        <taxon>Caudoviricetes</taxon>
        <taxon>Peduoviridae</taxon>
        <taxon>Maltschvirus</taxon>
        <taxon>Maltschvirus maltsch</taxon>
    </lineage>
</organism>
<dbReference type="EMBL" id="LR797271">
    <property type="protein sequence ID" value="CAB4198136.1"/>
    <property type="molecule type" value="Genomic_DNA"/>
</dbReference>
<accession>A0A6J5RVG3</accession>